<dbReference type="PANTHER" id="PTHR13738:SF1">
    <property type="entry name" value="TROPONIN I"/>
    <property type="match status" value="1"/>
</dbReference>
<evidence type="ECO:0000256" key="7">
    <source>
        <dbReference type="SAM" id="MobiDB-lite"/>
    </source>
</evidence>
<feature type="domain" description="Inner centromere protein ARK-binding" evidence="8">
    <location>
        <begin position="256"/>
        <end position="311"/>
    </location>
</feature>
<protein>
    <recommendedName>
        <fullName evidence="8">Inner centromere protein ARK-binding domain-containing protein</fullName>
    </recommendedName>
</protein>
<dbReference type="PANTHER" id="PTHR13738">
    <property type="entry name" value="TROPONIN I"/>
    <property type="match status" value="1"/>
</dbReference>
<keyword evidence="10" id="KW-1185">Reference proteome</keyword>
<gene>
    <name evidence="9" type="ORF">M569_02063</name>
</gene>
<dbReference type="Pfam" id="PF03941">
    <property type="entry name" value="INCENP_ARK-bind"/>
    <property type="match status" value="1"/>
</dbReference>
<evidence type="ECO:0000256" key="5">
    <source>
        <dbReference type="ARBA" id="ARBA00023212"/>
    </source>
</evidence>
<keyword evidence="6" id="KW-0539">Nucleus</keyword>
<keyword evidence="4" id="KW-0963">Cytoplasm</keyword>
<keyword evidence="5" id="KW-0206">Cytoskeleton</keyword>
<name>S8E9X7_9LAMI</name>
<evidence type="ECO:0000256" key="4">
    <source>
        <dbReference type="ARBA" id="ARBA00022490"/>
    </source>
</evidence>
<feature type="compositionally biased region" description="Polar residues" evidence="7">
    <location>
        <begin position="244"/>
        <end position="255"/>
    </location>
</feature>
<evidence type="ECO:0000256" key="2">
    <source>
        <dbReference type="ARBA" id="ARBA00004186"/>
    </source>
</evidence>
<organism evidence="9 10">
    <name type="scientific">Genlisea aurea</name>
    <dbReference type="NCBI Taxonomy" id="192259"/>
    <lineage>
        <taxon>Eukaryota</taxon>
        <taxon>Viridiplantae</taxon>
        <taxon>Streptophyta</taxon>
        <taxon>Embryophyta</taxon>
        <taxon>Tracheophyta</taxon>
        <taxon>Spermatophyta</taxon>
        <taxon>Magnoliopsida</taxon>
        <taxon>eudicotyledons</taxon>
        <taxon>Gunneridae</taxon>
        <taxon>Pentapetalae</taxon>
        <taxon>asterids</taxon>
        <taxon>lamiids</taxon>
        <taxon>Lamiales</taxon>
        <taxon>Lentibulariaceae</taxon>
        <taxon>Genlisea</taxon>
    </lineage>
</organism>
<dbReference type="InterPro" id="IPR050875">
    <property type="entry name" value="Troponin_I"/>
</dbReference>
<dbReference type="Proteomes" id="UP000015453">
    <property type="component" value="Unassembled WGS sequence"/>
</dbReference>
<dbReference type="GO" id="GO:0005634">
    <property type="term" value="C:nucleus"/>
    <property type="evidence" value="ECO:0007669"/>
    <property type="project" value="UniProtKB-SubCell"/>
</dbReference>
<feature type="region of interest" description="Disordered" evidence="7">
    <location>
        <begin position="1"/>
        <end position="38"/>
    </location>
</feature>
<evidence type="ECO:0000256" key="1">
    <source>
        <dbReference type="ARBA" id="ARBA00004123"/>
    </source>
</evidence>
<dbReference type="EMBL" id="AUSU01000733">
    <property type="protein sequence ID" value="EPS72693.1"/>
    <property type="molecule type" value="Genomic_DNA"/>
</dbReference>
<sequence>FRRPLDDLTNLNSEGASSEKATDEKGKDRNVASMGDFTTNNVVTNIRSFLPLIQKNQPSTFAAGKREVKIKALEAAEAAKRQEEKRENERRLKKEALKLERAKMEEAKSRQRELRKTKREEELKEKEAEIVAKKRAREELDERKREDKRLRLERAQRRREHDEKGKQQQQHKLKVVSQLIDNVCTVLRLNFSEFRRMRGFKSKLRTETFPQQATSVRRRCSLNRCMLNTRYIADKSTRKENMIGQGTSYEISPYQSSDDEEEENEEDESGSKKKSVPSWASKNNVGVLLSLQQNMDPMTIFPRESFCDVDE</sequence>
<comment type="caution">
    <text evidence="9">The sequence shown here is derived from an EMBL/GenBank/DDBJ whole genome shotgun (WGS) entry which is preliminary data.</text>
</comment>
<dbReference type="OrthoDB" id="681218at2759"/>
<evidence type="ECO:0000313" key="10">
    <source>
        <dbReference type="Proteomes" id="UP000015453"/>
    </source>
</evidence>
<evidence type="ECO:0000259" key="8">
    <source>
        <dbReference type="Pfam" id="PF03941"/>
    </source>
</evidence>
<feature type="compositionally biased region" description="Basic and acidic residues" evidence="7">
    <location>
        <begin position="20"/>
        <end position="30"/>
    </location>
</feature>
<feature type="non-terminal residue" evidence="9">
    <location>
        <position position="1"/>
    </location>
</feature>
<dbReference type="GO" id="GO:0005819">
    <property type="term" value="C:spindle"/>
    <property type="evidence" value="ECO:0007669"/>
    <property type="project" value="UniProtKB-SubCell"/>
</dbReference>
<evidence type="ECO:0000313" key="9">
    <source>
        <dbReference type="EMBL" id="EPS72693.1"/>
    </source>
</evidence>
<evidence type="ECO:0000256" key="3">
    <source>
        <dbReference type="ARBA" id="ARBA00010042"/>
    </source>
</evidence>
<proteinExistence type="inferred from homology"/>
<comment type="similarity">
    <text evidence="3">Belongs to the INCENP family.</text>
</comment>
<evidence type="ECO:0000256" key="6">
    <source>
        <dbReference type="ARBA" id="ARBA00023242"/>
    </source>
</evidence>
<feature type="non-terminal residue" evidence="9">
    <location>
        <position position="311"/>
    </location>
</feature>
<dbReference type="InterPro" id="IPR005635">
    <property type="entry name" value="Inner_centromere_prot_ARK-bd"/>
</dbReference>
<feature type="region of interest" description="Disordered" evidence="7">
    <location>
        <begin position="238"/>
        <end position="278"/>
    </location>
</feature>
<feature type="region of interest" description="Disordered" evidence="7">
    <location>
        <begin position="103"/>
        <end position="127"/>
    </location>
</feature>
<dbReference type="AlphaFoldDB" id="S8E9X7"/>
<accession>S8E9X7</accession>
<comment type="subcellular location">
    <subcellularLocation>
        <location evidence="2">Cytoplasm</location>
        <location evidence="2">Cytoskeleton</location>
        <location evidence="2">Spindle</location>
    </subcellularLocation>
    <subcellularLocation>
        <location evidence="1">Nucleus</location>
    </subcellularLocation>
</comment>
<feature type="compositionally biased region" description="Acidic residues" evidence="7">
    <location>
        <begin position="257"/>
        <end position="268"/>
    </location>
</feature>
<reference evidence="9 10" key="1">
    <citation type="journal article" date="2013" name="BMC Genomics">
        <title>The miniature genome of a carnivorous plant Genlisea aurea contains a low number of genes and short non-coding sequences.</title>
        <authorList>
            <person name="Leushkin E.V."/>
            <person name="Sutormin R.A."/>
            <person name="Nabieva E.R."/>
            <person name="Penin A.A."/>
            <person name="Kondrashov A.S."/>
            <person name="Logacheva M.D."/>
        </authorList>
    </citation>
    <scope>NUCLEOTIDE SEQUENCE [LARGE SCALE GENOMIC DNA]</scope>
</reference>